<protein>
    <submittedName>
        <fullName evidence="1">Uncharacterized protein</fullName>
    </submittedName>
</protein>
<proteinExistence type="predicted"/>
<dbReference type="EMBL" id="CM001746">
    <property type="protein sequence ID" value="KJB45268.1"/>
    <property type="molecule type" value="Genomic_DNA"/>
</dbReference>
<accession>A0A0D2R1R0</accession>
<gene>
    <name evidence="1" type="ORF">B456_007G298400</name>
</gene>
<dbReference type="Proteomes" id="UP000032304">
    <property type="component" value="Chromosome 7"/>
</dbReference>
<dbReference type="OMA" id="YLTTMSK"/>
<reference evidence="1 2" key="1">
    <citation type="journal article" date="2012" name="Nature">
        <title>Repeated polyploidization of Gossypium genomes and the evolution of spinnable cotton fibres.</title>
        <authorList>
            <person name="Paterson A.H."/>
            <person name="Wendel J.F."/>
            <person name="Gundlach H."/>
            <person name="Guo H."/>
            <person name="Jenkins J."/>
            <person name="Jin D."/>
            <person name="Llewellyn D."/>
            <person name="Showmaker K.C."/>
            <person name="Shu S."/>
            <person name="Udall J."/>
            <person name="Yoo M.J."/>
            <person name="Byers R."/>
            <person name="Chen W."/>
            <person name="Doron-Faigenboim A."/>
            <person name="Duke M.V."/>
            <person name="Gong L."/>
            <person name="Grimwood J."/>
            <person name="Grover C."/>
            <person name="Grupp K."/>
            <person name="Hu G."/>
            <person name="Lee T.H."/>
            <person name="Li J."/>
            <person name="Lin L."/>
            <person name="Liu T."/>
            <person name="Marler B.S."/>
            <person name="Page J.T."/>
            <person name="Roberts A.W."/>
            <person name="Romanel E."/>
            <person name="Sanders W.S."/>
            <person name="Szadkowski E."/>
            <person name="Tan X."/>
            <person name="Tang H."/>
            <person name="Xu C."/>
            <person name="Wang J."/>
            <person name="Wang Z."/>
            <person name="Zhang D."/>
            <person name="Zhang L."/>
            <person name="Ashrafi H."/>
            <person name="Bedon F."/>
            <person name="Bowers J.E."/>
            <person name="Brubaker C.L."/>
            <person name="Chee P.W."/>
            <person name="Das S."/>
            <person name="Gingle A.R."/>
            <person name="Haigler C.H."/>
            <person name="Harker D."/>
            <person name="Hoffmann L.V."/>
            <person name="Hovav R."/>
            <person name="Jones D.C."/>
            <person name="Lemke C."/>
            <person name="Mansoor S."/>
            <person name="ur Rahman M."/>
            <person name="Rainville L.N."/>
            <person name="Rambani A."/>
            <person name="Reddy U.K."/>
            <person name="Rong J.K."/>
            <person name="Saranga Y."/>
            <person name="Scheffler B.E."/>
            <person name="Scheffler J.A."/>
            <person name="Stelly D.M."/>
            <person name="Triplett B.A."/>
            <person name="Van Deynze A."/>
            <person name="Vaslin M.F."/>
            <person name="Waghmare V.N."/>
            <person name="Walford S.A."/>
            <person name="Wright R.J."/>
            <person name="Zaki E.A."/>
            <person name="Zhang T."/>
            <person name="Dennis E.S."/>
            <person name="Mayer K.F."/>
            <person name="Peterson D.G."/>
            <person name="Rokhsar D.S."/>
            <person name="Wang X."/>
            <person name="Schmutz J."/>
        </authorList>
    </citation>
    <scope>NUCLEOTIDE SEQUENCE [LARGE SCALE GENOMIC DNA]</scope>
</reference>
<dbReference type="eggNOG" id="ENOG502S9DT">
    <property type="taxonomic scope" value="Eukaryota"/>
</dbReference>
<evidence type="ECO:0000313" key="1">
    <source>
        <dbReference type="EMBL" id="KJB45268.1"/>
    </source>
</evidence>
<dbReference type="AlphaFoldDB" id="A0A0D2R1R0"/>
<sequence>MACFVSLSFSIPPCSLPNPLKVRYPKKSASCRLPGLGITKTASYFLVLCCSNKTIYSVNGEHYLTTMSKPFDELVSCNLNASSSTRIVIMGYWVGPDDDDDWGFVEASICRPG</sequence>
<dbReference type="STRING" id="29730.A0A0D2R1R0"/>
<keyword evidence="2" id="KW-1185">Reference proteome</keyword>
<dbReference type="Gramene" id="KJB45268">
    <property type="protein sequence ID" value="KJB45268"/>
    <property type="gene ID" value="B456_007G298400"/>
</dbReference>
<dbReference type="KEGG" id="gra:105761034"/>
<evidence type="ECO:0000313" key="2">
    <source>
        <dbReference type="Proteomes" id="UP000032304"/>
    </source>
</evidence>
<dbReference type="OrthoDB" id="1685715at2759"/>
<name>A0A0D2R1R0_GOSRA</name>
<organism evidence="1 2">
    <name type="scientific">Gossypium raimondii</name>
    <name type="common">Peruvian cotton</name>
    <name type="synonym">Gossypium klotzschianum subsp. raimondii</name>
    <dbReference type="NCBI Taxonomy" id="29730"/>
    <lineage>
        <taxon>Eukaryota</taxon>
        <taxon>Viridiplantae</taxon>
        <taxon>Streptophyta</taxon>
        <taxon>Embryophyta</taxon>
        <taxon>Tracheophyta</taxon>
        <taxon>Spermatophyta</taxon>
        <taxon>Magnoliopsida</taxon>
        <taxon>eudicotyledons</taxon>
        <taxon>Gunneridae</taxon>
        <taxon>Pentapetalae</taxon>
        <taxon>rosids</taxon>
        <taxon>malvids</taxon>
        <taxon>Malvales</taxon>
        <taxon>Malvaceae</taxon>
        <taxon>Malvoideae</taxon>
        <taxon>Gossypium</taxon>
    </lineage>
</organism>